<keyword evidence="2" id="KW-1185">Reference proteome</keyword>
<dbReference type="InParanoid" id="J0WUB2"/>
<reference evidence="2" key="1">
    <citation type="journal article" date="2012" name="Science">
        <title>The Paleozoic origin of enzymatic lignin decomposition reconstructed from 31 fungal genomes.</title>
        <authorList>
            <person name="Floudas D."/>
            <person name="Binder M."/>
            <person name="Riley R."/>
            <person name="Barry K."/>
            <person name="Blanchette R.A."/>
            <person name="Henrissat B."/>
            <person name="Martinez A.T."/>
            <person name="Otillar R."/>
            <person name="Spatafora J.W."/>
            <person name="Yadav J.S."/>
            <person name="Aerts A."/>
            <person name="Benoit I."/>
            <person name="Boyd A."/>
            <person name="Carlson A."/>
            <person name="Copeland A."/>
            <person name="Coutinho P.M."/>
            <person name="de Vries R.P."/>
            <person name="Ferreira P."/>
            <person name="Findley K."/>
            <person name="Foster B."/>
            <person name="Gaskell J."/>
            <person name="Glotzer D."/>
            <person name="Gorecki P."/>
            <person name="Heitman J."/>
            <person name="Hesse C."/>
            <person name="Hori C."/>
            <person name="Igarashi K."/>
            <person name="Jurgens J.A."/>
            <person name="Kallen N."/>
            <person name="Kersten P."/>
            <person name="Kohler A."/>
            <person name="Kuees U."/>
            <person name="Kumar T.K.A."/>
            <person name="Kuo A."/>
            <person name="LaButti K."/>
            <person name="Larrondo L.F."/>
            <person name="Lindquist E."/>
            <person name="Ling A."/>
            <person name="Lombard V."/>
            <person name="Lucas S."/>
            <person name="Lundell T."/>
            <person name="Martin R."/>
            <person name="McLaughlin D.J."/>
            <person name="Morgenstern I."/>
            <person name="Morin E."/>
            <person name="Murat C."/>
            <person name="Nagy L.G."/>
            <person name="Nolan M."/>
            <person name="Ohm R.A."/>
            <person name="Patyshakuliyeva A."/>
            <person name="Rokas A."/>
            <person name="Ruiz-Duenas F.J."/>
            <person name="Sabat G."/>
            <person name="Salamov A."/>
            <person name="Samejima M."/>
            <person name="Schmutz J."/>
            <person name="Slot J.C."/>
            <person name="St John F."/>
            <person name="Stenlid J."/>
            <person name="Sun H."/>
            <person name="Sun S."/>
            <person name="Syed K."/>
            <person name="Tsang A."/>
            <person name="Wiebenga A."/>
            <person name="Young D."/>
            <person name="Pisabarro A."/>
            <person name="Eastwood D.C."/>
            <person name="Martin F."/>
            <person name="Cullen D."/>
            <person name="Grigoriev I.V."/>
            <person name="Hibbett D.S."/>
        </authorList>
    </citation>
    <scope>NUCLEOTIDE SEQUENCE [LARGE SCALE GENOMIC DNA]</scope>
    <source>
        <strain evidence="2">TFB10046</strain>
    </source>
</reference>
<name>J0WUB2_AURST</name>
<dbReference type="OrthoDB" id="9876299at2759"/>
<dbReference type="Proteomes" id="UP000006514">
    <property type="component" value="Unassembled WGS sequence"/>
</dbReference>
<proteinExistence type="predicted"/>
<accession>J0WUB2</accession>
<protein>
    <submittedName>
        <fullName evidence="1">Putative short-chain dehydrogenase</fullName>
    </submittedName>
</protein>
<dbReference type="InterPro" id="IPR052184">
    <property type="entry name" value="SDR_enzymes"/>
</dbReference>
<dbReference type="PRINTS" id="PR00081">
    <property type="entry name" value="GDHRDH"/>
</dbReference>
<dbReference type="InterPro" id="IPR036291">
    <property type="entry name" value="NAD(P)-bd_dom_sf"/>
</dbReference>
<dbReference type="PANTHER" id="PTHR45458:SF3">
    <property type="entry name" value="CHAIN DEHYDROGENASE (ATSC), PUTATIVE-RELATED"/>
    <property type="match status" value="1"/>
</dbReference>
<dbReference type="PANTHER" id="PTHR45458">
    <property type="entry name" value="SHORT-CHAIN DEHYDROGENASE/REDUCTASE SDR"/>
    <property type="match status" value="1"/>
</dbReference>
<dbReference type="eggNOG" id="KOG1611">
    <property type="taxonomic scope" value="Eukaryota"/>
</dbReference>
<dbReference type="CDD" id="cd05325">
    <property type="entry name" value="carb_red_sniffer_like_SDR_c"/>
    <property type="match status" value="1"/>
</dbReference>
<dbReference type="KEGG" id="adl:AURDEDRAFT_174556"/>
<evidence type="ECO:0000313" key="1">
    <source>
        <dbReference type="EMBL" id="EJD36359.1"/>
    </source>
</evidence>
<gene>
    <name evidence="1" type="ORF">AURDEDRAFT_174556</name>
</gene>
<dbReference type="FunCoup" id="J0WUB2">
    <property type="interactions" value="32"/>
</dbReference>
<evidence type="ECO:0000313" key="2">
    <source>
        <dbReference type="Proteomes" id="UP000006514"/>
    </source>
</evidence>
<dbReference type="GO" id="GO:0016616">
    <property type="term" value="F:oxidoreductase activity, acting on the CH-OH group of donors, NAD or NADP as acceptor"/>
    <property type="evidence" value="ECO:0007669"/>
    <property type="project" value="TreeGrafter"/>
</dbReference>
<sequence length="267" mass="28241">MPSYVVAGASRGIGLEFVSQLSSKSDNVVFALARNPYGAKDLLALGSRANVHVLKADITDPAALKAAADTVAKVTGGALDVLINNGAIMGELKWAALDDFPSEDALVAEFRTVFDTNVLGAILPTNAFLPLLKKGAVKKVLTLSTGLADPATVLHLGHKYATAYSITKVGVEMANIKYAVKYKDAGFTFLTISPGLVKTDMNSLPEKPEDLAKVQEVFGQFATVAPPNFTGPISPEESVSAMLAVLEKVTPEDSGKFLSHHGDRNWL</sequence>
<dbReference type="AlphaFoldDB" id="J0WUB2"/>
<dbReference type="SUPFAM" id="SSF51735">
    <property type="entry name" value="NAD(P)-binding Rossmann-fold domains"/>
    <property type="match status" value="1"/>
</dbReference>
<dbReference type="EMBL" id="JH687863">
    <property type="protein sequence ID" value="EJD36359.1"/>
    <property type="molecule type" value="Genomic_DNA"/>
</dbReference>
<dbReference type="Gene3D" id="3.40.50.720">
    <property type="entry name" value="NAD(P)-binding Rossmann-like Domain"/>
    <property type="match status" value="1"/>
</dbReference>
<dbReference type="Pfam" id="PF00106">
    <property type="entry name" value="adh_short"/>
    <property type="match status" value="1"/>
</dbReference>
<dbReference type="OMA" id="PHFKGPA"/>
<organism evidence="1 2">
    <name type="scientific">Auricularia subglabra (strain TFB-10046 / SS5)</name>
    <name type="common">White-rot fungus</name>
    <name type="synonym">Auricularia delicata (strain TFB10046)</name>
    <dbReference type="NCBI Taxonomy" id="717982"/>
    <lineage>
        <taxon>Eukaryota</taxon>
        <taxon>Fungi</taxon>
        <taxon>Dikarya</taxon>
        <taxon>Basidiomycota</taxon>
        <taxon>Agaricomycotina</taxon>
        <taxon>Agaricomycetes</taxon>
        <taxon>Auriculariales</taxon>
        <taxon>Auriculariaceae</taxon>
        <taxon>Auricularia</taxon>
    </lineage>
</organism>
<dbReference type="InterPro" id="IPR002347">
    <property type="entry name" value="SDR_fam"/>
</dbReference>